<evidence type="ECO:0000313" key="4">
    <source>
        <dbReference type="Proteomes" id="UP001596116"/>
    </source>
</evidence>
<dbReference type="Proteomes" id="UP001596116">
    <property type="component" value="Unassembled WGS sequence"/>
</dbReference>
<dbReference type="InterPro" id="IPR001466">
    <property type="entry name" value="Beta-lactam-related"/>
</dbReference>
<keyword evidence="1" id="KW-0732">Signal</keyword>
<feature type="domain" description="Beta-lactamase-related" evidence="2">
    <location>
        <begin position="41"/>
        <end position="357"/>
    </location>
</feature>
<name>A0ABW1L196_9PROT</name>
<dbReference type="EMBL" id="JBHPON010000003">
    <property type="protein sequence ID" value="MFC6037226.1"/>
    <property type="molecule type" value="Genomic_DNA"/>
</dbReference>
<dbReference type="PANTHER" id="PTHR46825">
    <property type="entry name" value="D-ALANYL-D-ALANINE-CARBOXYPEPTIDASE/ENDOPEPTIDASE AMPH"/>
    <property type="match status" value="1"/>
</dbReference>
<protein>
    <submittedName>
        <fullName evidence="3">Serine hydrolase domain-containing protein</fullName>
        <ecNumber evidence="3">3.-.-.-</ecNumber>
    </submittedName>
</protein>
<dbReference type="InterPro" id="IPR012338">
    <property type="entry name" value="Beta-lactam/transpept-like"/>
</dbReference>
<dbReference type="GO" id="GO:0016787">
    <property type="term" value="F:hydrolase activity"/>
    <property type="evidence" value="ECO:0007669"/>
    <property type="project" value="UniProtKB-KW"/>
</dbReference>
<dbReference type="SUPFAM" id="SSF56601">
    <property type="entry name" value="beta-lactamase/transpeptidase-like"/>
    <property type="match status" value="1"/>
</dbReference>
<dbReference type="Pfam" id="PF00144">
    <property type="entry name" value="Beta-lactamase"/>
    <property type="match status" value="1"/>
</dbReference>
<feature type="signal peptide" evidence="1">
    <location>
        <begin position="1"/>
        <end position="16"/>
    </location>
</feature>
<comment type="caution">
    <text evidence="3">The sequence shown here is derived from an EMBL/GenBank/DDBJ whole genome shotgun (WGS) entry which is preliminary data.</text>
</comment>
<keyword evidence="4" id="KW-1185">Reference proteome</keyword>
<accession>A0ABW1L196</accession>
<evidence type="ECO:0000259" key="2">
    <source>
        <dbReference type="Pfam" id="PF00144"/>
    </source>
</evidence>
<dbReference type="RefSeq" id="WP_379881417.1">
    <property type="nucleotide sequence ID" value="NZ_JBHPON010000003.1"/>
</dbReference>
<sequence>MARLFKTFFISAIAFAHVQACTSTAPKAAPDIPEFTSTLEAARLEDGAVGFATALIDDGELIYAKGFGETELGGGAPITPNHIFHWASVSKPLVATAIMQLSERGQLSLDANLVEILPDYRITDPRQRDITIRQILLHTSGIPDVEDYNWDKPEYDEEALMRWALTDSPRDLLFDPGTERKYSNVGYEILGAVIERISGMSFEEYMSANIFEPLGMKSASFIYPDTEKALRTVGHAGARGEKHRIEHYPYNRRHGPSSTLNTSVMSFAPFAQALLAGGSLGETHVLNAETLADMWAPRWMIDEENAESGAMGWVVENRPGRARMVRHFGWDDGFRSALLLFPDTKQAVLFVTNDEDANLRAYLFPALDMLKERASGEN</sequence>
<keyword evidence="3" id="KW-0378">Hydrolase</keyword>
<feature type="chain" id="PRO_5045260311" evidence="1">
    <location>
        <begin position="17"/>
        <end position="378"/>
    </location>
</feature>
<dbReference type="EC" id="3.-.-.-" evidence="3"/>
<dbReference type="Gene3D" id="3.40.710.10">
    <property type="entry name" value="DD-peptidase/beta-lactamase superfamily"/>
    <property type="match status" value="1"/>
</dbReference>
<proteinExistence type="predicted"/>
<dbReference type="InterPro" id="IPR050491">
    <property type="entry name" value="AmpC-like"/>
</dbReference>
<gene>
    <name evidence="3" type="ORF">ACFMB1_16840</name>
</gene>
<reference evidence="3 4" key="1">
    <citation type="submission" date="2024-09" db="EMBL/GenBank/DDBJ databases">
        <authorList>
            <person name="Zhang Z.-H."/>
        </authorList>
    </citation>
    <scope>NUCLEOTIDE SEQUENCE [LARGE SCALE GENOMIC DNA]</scope>
    <source>
        <strain evidence="3 4">HHTR114</strain>
    </source>
</reference>
<evidence type="ECO:0000256" key="1">
    <source>
        <dbReference type="SAM" id="SignalP"/>
    </source>
</evidence>
<dbReference type="PANTHER" id="PTHR46825:SF9">
    <property type="entry name" value="BETA-LACTAMASE-RELATED DOMAIN-CONTAINING PROTEIN"/>
    <property type="match status" value="1"/>
</dbReference>
<evidence type="ECO:0000313" key="3">
    <source>
        <dbReference type="EMBL" id="MFC6037226.1"/>
    </source>
</evidence>
<organism evidence="3 4">
    <name type="scientific">Hyphococcus aureus</name>
    <dbReference type="NCBI Taxonomy" id="2666033"/>
    <lineage>
        <taxon>Bacteria</taxon>
        <taxon>Pseudomonadati</taxon>
        <taxon>Pseudomonadota</taxon>
        <taxon>Alphaproteobacteria</taxon>
        <taxon>Parvularculales</taxon>
        <taxon>Parvularculaceae</taxon>
        <taxon>Hyphococcus</taxon>
    </lineage>
</organism>